<organism evidence="1 2">
    <name type="scientific">Chryseobacterium camelliae</name>
    <dbReference type="NCBI Taxonomy" id="1265445"/>
    <lineage>
        <taxon>Bacteria</taxon>
        <taxon>Pseudomonadati</taxon>
        <taxon>Bacteroidota</taxon>
        <taxon>Flavobacteriia</taxon>
        <taxon>Flavobacteriales</taxon>
        <taxon>Weeksellaceae</taxon>
        <taxon>Chryseobacterium group</taxon>
        <taxon>Chryseobacterium</taxon>
    </lineage>
</organism>
<dbReference type="Proteomes" id="UP001225072">
    <property type="component" value="Unassembled WGS sequence"/>
</dbReference>
<dbReference type="Gene3D" id="2.180.10.10">
    <property type="entry name" value="RHS repeat-associated core"/>
    <property type="match status" value="1"/>
</dbReference>
<sequence length="324" mass="35688">MDNGTGVEVIEENNYYPFGLKHEGYNGLTGNPSYQYKYNGKELQAETGMYDYGARFYMPDIGRWGVVDPLAETSRRWSTYTYAYNNPTMFVDPDGMQNTDWYQKQKDGTYKNIKKSTDLVILDEKGKKVPTFTSAGPLGGYNEDYAEGVNEARNQGIISKSDAKEASNIATIYGIEKGGEGTAGAIVGAEGLYSLLKNPKGAWEALKSIKSLFSSGEKASLALEISASAEANGIKSAQKSINPSIVANYYEQMVSGTYKSTGGAGYVYEGKYILTEGNHRMNAALQYGLKTGYFKYVEEIITKGNFHRANPSNYGIKIYKLPTK</sequence>
<gene>
    <name evidence="1" type="ORF">QE404_000076</name>
</gene>
<proteinExistence type="predicted"/>
<dbReference type="EMBL" id="JAUTAL010000001">
    <property type="protein sequence ID" value="MDQ1094929.1"/>
    <property type="molecule type" value="Genomic_DNA"/>
</dbReference>
<dbReference type="CDD" id="cd16392">
    <property type="entry name" value="toxin-ParB"/>
    <property type="match status" value="1"/>
</dbReference>
<evidence type="ECO:0000313" key="2">
    <source>
        <dbReference type="Proteomes" id="UP001225072"/>
    </source>
</evidence>
<dbReference type="NCBIfam" id="TIGR03696">
    <property type="entry name" value="Rhs_assc_core"/>
    <property type="match status" value="1"/>
</dbReference>
<dbReference type="InterPro" id="IPR050708">
    <property type="entry name" value="T6SS_VgrG/RHS"/>
</dbReference>
<protein>
    <submittedName>
        <fullName evidence="1">RHS repeat-associated protein</fullName>
    </submittedName>
</protein>
<dbReference type="InterPro" id="IPR022385">
    <property type="entry name" value="Rhs_assc_core"/>
</dbReference>
<evidence type="ECO:0000313" key="1">
    <source>
        <dbReference type="EMBL" id="MDQ1094929.1"/>
    </source>
</evidence>
<dbReference type="InterPro" id="IPR039380">
    <property type="entry name" value="Toxin-ParB-like"/>
</dbReference>
<reference evidence="1 2" key="1">
    <citation type="submission" date="2023-07" db="EMBL/GenBank/DDBJ databases">
        <title>Functional and genomic diversity of the sorghum phyllosphere microbiome.</title>
        <authorList>
            <person name="Shade A."/>
        </authorList>
    </citation>
    <scope>NUCLEOTIDE SEQUENCE [LARGE SCALE GENOMIC DNA]</scope>
    <source>
        <strain evidence="1 2">SORGH_AS_1064</strain>
    </source>
</reference>
<dbReference type="RefSeq" id="WP_307445186.1">
    <property type="nucleotide sequence ID" value="NZ_JAUTAL010000001.1"/>
</dbReference>
<comment type="caution">
    <text evidence="1">The sequence shown here is derived from an EMBL/GenBank/DDBJ whole genome shotgun (WGS) entry which is preliminary data.</text>
</comment>
<dbReference type="PANTHER" id="PTHR32305">
    <property type="match status" value="1"/>
</dbReference>
<accession>A0ABU0TD22</accession>
<dbReference type="PANTHER" id="PTHR32305:SF15">
    <property type="entry name" value="PROTEIN RHSA-RELATED"/>
    <property type="match status" value="1"/>
</dbReference>
<keyword evidence="2" id="KW-1185">Reference proteome</keyword>
<name>A0ABU0TD22_9FLAO</name>